<dbReference type="EMBL" id="JAGMUV010000030">
    <property type="protein sequence ID" value="KAH7115626.1"/>
    <property type="molecule type" value="Genomic_DNA"/>
</dbReference>
<protein>
    <submittedName>
        <fullName evidence="1">Uncharacterized protein</fullName>
    </submittedName>
</protein>
<keyword evidence="2" id="KW-1185">Reference proteome</keyword>
<gene>
    <name evidence="1" type="ORF">EDB81DRAFT_669202</name>
</gene>
<dbReference type="AlphaFoldDB" id="A0A9P9DAF8"/>
<dbReference type="OrthoDB" id="3519400at2759"/>
<proteinExistence type="predicted"/>
<sequence length="133" mass="15641">MTSSTELTSYFLPYLQDLDPCVQKVDPNAYIWVQPTIEDDDLIFDGKALSTWYEEERRRRIGVGEDGEERRGRKRVRKYHSRSGKLYKKKMVEVREGNLQWGCESYDTSRVNPVSQHLHQMKASLLNNSNKIK</sequence>
<accession>A0A9P9DAF8</accession>
<name>A0A9P9DAF8_9HYPO</name>
<dbReference type="Proteomes" id="UP000738349">
    <property type="component" value="Unassembled WGS sequence"/>
</dbReference>
<evidence type="ECO:0000313" key="2">
    <source>
        <dbReference type="Proteomes" id="UP000738349"/>
    </source>
</evidence>
<comment type="caution">
    <text evidence="1">The sequence shown here is derived from an EMBL/GenBank/DDBJ whole genome shotgun (WGS) entry which is preliminary data.</text>
</comment>
<reference evidence="1" key="1">
    <citation type="journal article" date="2021" name="Nat. Commun.">
        <title>Genetic determinants of endophytism in the Arabidopsis root mycobiome.</title>
        <authorList>
            <person name="Mesny F."/>
            <person name="Miyauchi S."/>
            <person name="Thiergart T."/>
            <person name="Pickel B."/>
            <person name="Atanasova L."/>
            <person name="Karlsson M."/>
            <person name="Huettel B."/>
            <person name="Barry K.W."/>
            <person name="Haridas S."/>
            <person name="Chen C."/>
            <person name="Bauer D."/>
            <person name="Andreopoulos W."/>
            <person name="Pangilinan J."/>
            <person name="LaButti K."/>
            <person name="Riley R."/>
            <person name="Lipzen A."/>
            <person name="Clum A."/>
            <person name="Drula E."/>
            <person name="Henrissat B."/>
            <person name="Kohler A."/>
            <person name="Grigoriev I.V."/>
            <person name="Martin F.M."/>
            <person name="Hacquard S."/>
        </authorList>
    </citation>
    <scope>NUCLEOTIDE SEQUENCE</scope>
    <source>
        <strain evidence="1">MPI-CAGE-AT-0147</strain>
    </source>
</reference>
<organism evidence="1 2">
    <name type="scientific">Dactylonectria macrodidyma</name>
    <dbReference type="NCBI Taxonomy" id="307937"/>
    <lineage>
        <taxon>Eukaryota</taxon>
        <taxon>Fungi</taxon>
        <taxon>Dikarya</taxon>
        <taxon>Ascomycota</taxon>
        <taxon>Pezizomycotina</taxon>
        <taxon>Sordariomycetes</taxon>
        <taxon>Hypocreomycetidae</taxon>
        <taxon>Hypocreales</taxon>
        <taxon>Nectriaceae</taxon>
        <taxon>Dactylonectria</taxon>
    </lineage>
</organism>
<evidence type="ECO:0000313" key="1">
    <source>
        <dbReference type="EMBL" id="KAH7115626.1"/>
    </source>
</evidence>